<name>A0A497EZW0_9CREN</name>
<dbReference type="Proteomes" id="UP000272051">
    <property type="component" value="Unassembled WGS sequence"/>
</dbReference>
<evidence type="ECO:0000256" key="1">
    <source>
        <dbReference type="ARBA" id="ARBA00022649"/>
    </source>
</evidence>
<accession>A0A497EZW0</accession>
<proteinExistence type="predicted"/>
<dbReference type="AlphaFoldDB" id="A0A497EZW0"/>
<keyword evidence="1" id="KW-1277">Toxin-antitoxin system</keyword>
<dbReference type="Pfam" id="PF02697">
    <property type="entry name" value="VAPB_antitox"/>
    <property type="match status" value="1"/>
</dbReference>
<comment type="caution">
    <text evidence="2">The sequence shown here is derived from an EMBL/GenBank/DDBJ whole genome shotgun (WGS) entry which is preliminary data.</text>
</comment>
<dbReference type="EMBL" id="QMQX01000060">
    <property type="protein sequence ID" value="RLE52260.1"/>
    <property type="molecule type" value="Genomic_DNA"/>
</dbReference>
<dbReference type="InterPro" id="IPR003847">
    <property type="entry name" value="Put_antitoxin"/>
</dbReference>
<gene>
    <name evidence="2" type="ORF">DRJ33_04230</name>
</gene>
<organism evidence="2 3">
    <name type="scientific">Thermoproteota archaeon</name>
    <dbReference type="NCBI Taxonomy" id="2056631"/>
    <lineage>
        <taxon>Archaea</taxon>
        <taxon>Thermoproteota</taxon>
    </lineage>
</organism>
<sequence>MVMLLSRYATISVPAEVKKILEKAKGSEEWGKFLLKLYEEYERLKGLKAFEQLRHMLSAEELEEISKSSLEFRERFKLR</sequence>
<protein>
    <submittedName>
        <fullName evidence="2">Uncharacterized protein</fullName>
    </submittedName>
</protein>
<evidence type="ECO:0000313" key="2">
    <source>
        <dbReference type="EMBL" id="RLE52260.1"/>
    </source>
</evidence>
<evidence type="ECO:0000313" key="3">
    <source>
        <dbReference type="Proteomes" id="UP000272051"/>
    </source>
</evidence>
<reference evidence="2 3" key="1">
    <citation type="submission" date="2018-06" db="EMBL/GenBank/DDBJ databases">
        <title>Extensive metabolic versatility and redundancy in microbially diverse, dynamic hydrothermal sediments.</title>
        <authorList>
            <person name="Dombrowski N."/>
            <person name="Teske A."/>
            <person name="Baker B.J."/>
        </authorList>
    </citation>
    <scope>NUCLEOTIDE SEQUENCE [LARGE SCALE GENOMIC DNA]</scope>
    <source>
        <strain evidence="2">B34_G17</strain>
    </source>
</reference>